<organism evidence="1">
    <name type="scientific">bioreactor metagenome</name>
    <dbReference type="NCBI Taxonomy" id="1076179"/>
    <lineage>
        <taxon>unclassified sequences</taxon>
        <taxon>metagenomes</taxon>
        <taxon>ecological metagenomes</taxon>
    </lineage>
</organism>
<name>A0A645H4I6_9ZZZZ</name>
<dbReference type="AlphaFoldDB" id="A0A645H4I6"/>
<dbReference type="EMBL" id="VSSQ01085211">
    <property type="protein sequence ID" value="MPN32939.1"/>
    <property type="molecule type" value="Genomic_DNA"/>
</dbReference>
<accession>A0A645H4I6</accession>
<proteinExistence type="predicted"/>
<reference evidence="1" key="1">
    <citation type="submission" date="2019-08" db="EMBL/GenBank/DDBJ databases">
        <authorList>
            <person name="Kucharzyk K."/>
            <person name="Murdoch R.W."/>
            <person name="Higgins S."/>
            <person name="Loffler F."/>
        </authorList>
    </citation>
    <scope>NUCLEOTIDE SEQUENCE</scope>
</reference>
<sequence length="42" mass="4951">MLNFCNNRQKALAFYRKMDIMKITKEEKGGAYDDAERKVHSV</sequence>
<evidence type="ECO:0000313" key="1">
    <source>
        <dbReference type="EMBL" id="MPN32939.1"/>
    </source>
</evidence>
<comment type="caution">
    <text evidence="1">The sequence shown here is derived from an EMBL/GenBank/DDBJ whole genome shotgun (WGS) entry which is preliminary data.</text>
</comment>
<gene>
    <name evidence="1" type="ORF">SDC9_180422</name>
</gene>
<protein>
    <submittedName>
        <fullName evidence="1">Uncharacterized protein</fullName>
    </submittedName>
</protein>